<evidence type="ECO:0000313" key="1">
    <source>
        <dbReference type="EMBL" id="MPL61848.1"/>
    </source>
</evidence>
<sequence length="48" mass="5569">MIKKVHIFKNPEGGWTVKDCTFQSQKSAIKYCRNNGYNEIIIHSKAEI</sequence>
<protein>
    <recommendedName>
        <fullName evidence="2">DUF2188 domain-containing protein</fullName>
    </recommendedName>
</protein>
<evidence type="ECO:0008006" key="2">
    <source>
        <dbReference type="Google" id="ProtNLM"/>
    </source>
</evidence>
<accession>A0A644T4J0</accession>
<organism evidence="1">
    <name type="scientific">bioreactor metagenome</name>
    <dbReference type="NCBI Taxonomy" id="1076179"/>
    <lineage>
        <taxon>unclassified sequences</taxon>
        <taxon>metagenomes</taxon>
        <taxon>ecological metagenomes</taxon>
    </lineage>
</organism>
<dbReference type="AlphaFoldDB" id="A0A644T4J0"/>
<dbReference type="EMBL" id="VSSQ01000016">
    <property type="protein sequence ID" value="MPL61848.1"/>
    <property type="molecule type" value="Genomic_DNA"/>
</dbReference>
<comment type="caution">
    <text evidence="1">The sequence shown here is derived from an EMBL/GenBank/DDBJ whole genome shotgun (WGS) entry which is preliminary data.</text>
</comment>
<proteinExistence type="predicted"/>
<reference evidence="1" key="1">
    <citation type="submission" date="2019-08" db="EMBL/GenBank/DDBJ databases">
        <authorList>
            <person name="Kucharzyk K."/>
            <person name="Murdoch R.W."/>
            <person name="Higgins S."/>
            <person name="Loffler F."/>
        </authorList>
    </citation>
    <scope>NUCLEOTIDE SEQUENCE</scope>
</reference>
<gene>
    <name evidence="1" type="ORF">SDC9_07437</name>
</gene>
<name>A0A644T4J0_9ZZZZ</name>